<organism evidence="2 3">
    <name type="scientific">Sulfuriferula plumbiphila</name>
    <dbReference type="NCBI Taxonomy" id="171865"/>
    <lineage>
        <taxon>Bacteria</taxon>
        <taxon>Pseudomonadati</taxon>
        <taxon>Pseudomonadota</taxon>
        <taxon>Betaproteobacteria</taxon>
        <taxon>Nitrosomonadales</taxon>
        <taxon>Sulfuricellaceae</taxon>
        <taxon>Sulfuriferula</taxon>
    </lineage>
</organism>
<protein>
    <submittedName>
        <fullName evidence="2">Uncharacterized protein</fullName>
    </submittedName>
</protein>
<keyword evidence="1" id="KW-0175">Coiled coil</keyword>
<evidence type="ECO:0000313" key="2">
    <source>
        <dbReference type="EMBL" id="GEP29950.1"/>
    </source>
</evidence>
<dbReference type="RefSeq" id="WP_147071570.1">
    <property type="nucleotide sequence ID" value="NZ_AP021884.1"/>
</dbReference>
<dbReference type="OrthoDB" id="7473960at2"/>
<reference evidence="2 3" key="1">
    <citation type="submission" date="2019-07" db="EMBL/GenBank/DDBJ databases">
        <title>Whole genome shotgun sequence of Thiobacillus plumbophilus NBRC 107929.</title>
        <authorList>
            <person name="Hosoyama A."/>
            <person name="Uohara A."/>
            <person name="Ohji S."/>
            <person name="Ichikawa N."/>
        </authorList>
    </citation>
    <scope>NUCLEOTIDE SEQUENCE [LARGE SCALE GENOMIC DNA]</scope>
    <source>
        <strain evidence="2 3">NBRC 107929</strain>
    </source>
</reference>
<comment type="caution">
    <text evidence="2">The sequence shown here is derived from an EMBL/GenBank/DDBJ whole genome shotgun (WGS) entry which is preliminary data.</text>
</comment>
<dbReference type="EMBL" id="BKAD01000010">
    <property type="protein sequence ID" value="GEP29950.1"/>
    <property type="molecule type" value="Genomic_DNA"/>
</dbReference>
<accession>A0A512L643</accession>
<proteinExistence type="predicted"/>
<dbReference type="AlphaFoldDB" id="A0A512L643"/>
<gene>
    <name evidence="2" type="ORF">TPL01_10880</name>
</gene>
<sequence>MDTREEMQKILDSLARQRDELIVQAHLAKLEVMEEWENMESKLAQLRAKASQVSDSAEDTARDVKAAAKQLADEIARGYDRIRKLF</sequence>
<dbReference type="Proteomes" id="UP000321337">
    <property type="component" value="Unassembled WGS sequence"/>
</dbReference>
<evidence type="ECO:0000313" key="3">
    <source>
        <dbReference type="Proteomes" id="UP000321337"/>
    </source>
</evidence>
<evidence type="ECO:0000256" key="1">
    <source>
        <dbReference type="SAM" id="Coils"/>
    </source>
</evidence>
<feature type="coiled-coil region" evidence="1">
    <location>
        <begin position="4"/>
        <end position="74"/>
    </location>
</feature>
<name>A0A512L643_9PROT</name>
<keyword evidence="3" id="KW-1185">Reference proteome</keyword>